<dbReference type="Proteomes" id="UP001396334">
    <property type="component" value="Unassembled WGS sequence"/>
</dbReference>
<evidence type="ECO:0000313" key="1">
    <source>
        <dbReference type="EMBL" id="KAK8997914.1"/>
    </source>
</evidence>
<evidence type="ECO:0000313" key="2">
    <source>
        <dbReference type="Proteomes" id="UP001396334"/>
    </source>
</evidence>
<protein>
    <submittedName>
        <fullName evidence="1">Uncharacterized protein</fullName>
    </submittedName>
</protein>
<sequence length="138" mass="15631">MEAHCCSTSSPAAKLSVRKICTQNRSFVLSACPFPDLISEIKIVPATTDESVILLSTSTSICLERFENLESLSRSLRTTALQELQIKGCRKFQFLLKTDYGYASLAVLFYETSARKKEYGPSYWTSLALKLIEYLRWI</sequence>
<reference evidence="1 2" key="1">
    <citation type="journal article" date="2024" name="G3 (Bethesda)">
        <title>Genome assembly of Hibiscus sabdariffa L. provides insights into metabolisms of medicinal natural products.</title>
        <authorList>
            <person name="Kim T."/>
        </authorList>
    </citation>
    <scope>NUCLEOTIDE SEQUENCE [LARGE SCALE GENOMIC DNA]</scope>
    <source>
        <strain evidence="1">TK-2024</strain>
        <tissue evidence="1">Old leaves</tissue>
    </source>
</reference>
<proteinExistence type="predicted"/>
<name>A0ABR2QB95_9ROSI</name>
<dbReference type="EMBL" id="JBBPBN010000042">
    <property type="protein sequence ID" value="KAK8997914.1"/>
    <property type="molecule type" value="Genomic_DNA"/>
</dbReference>
<gene>
    <name evidence="1" type="ORF">V6N11_012450</name>
</gene>
<accession>A0ABR2QB95</accession>
<comment type="caution">
    <text evidence="1">The sequence shown here is derived from an EMBL/GenBank/DDBJ whole genome shotgun (WGS) entry which is preliminary data.</text>
</comment>
<keyword evidence="2" id="KW-1185">Reference proteome</keyword>
<organism evidence="1 2">
    <name type="scientific">Hibiscus sabdariffa</name>
    <name type="common">roselle</name>
    <dbReference type="NCBI Taxonomy" id="183260"/>
    <lineage>
        <taxon>Eukaryota</taxon>
        <taxon>Viridiplantae</taxon>
        <taxon>Streptophyta</taxon>
        <taxon>Embryophyta</taxon>
        <taxon>Tracheophyta</taxon>
        <taxon>Spermatophyta</taxon>
        <taxon>Magnoliopsida</taxon>
        <taxon>eudicotyledons</taxon>
        <taxon>Gunneridae</taxon>
        <taxon>Pentapetalae</taxon>
        <taxon>rosids</taxon>
        <taxon>malvids</taxon>
        <taxon>Malvales</taxon>
        <taxon>Malvaceae</taxon>
        <taxon>Malvoideae</taxon>
        <taxon>Hibiscus</taxon>
    </lineage>
</organism>